<feature type="transmembrane region" description="Helical" evidence="8">
    <location>
        <begin position="67"/>
        <end position="87"/>
    </location>
</feature>
<evidence type="ECO:0000256" key="7">
    <source>
        <dbReference type="PROSITE-ProRule" id="PRU00284"/>
    </source>
</evidence>
<comment type="caution">
    <text evidence="10">The sequence shown here is derived from an EMBL/GenBank/DDBJ whole genome shotgun (WGS) entry which is preliminary data.</text>
</comment>
<dbReference type="PANTHER" id="PTHR32089:SF112">
    <property type="entry name" value="LYSOZYME-LIKE PROTEIN-RELATED"/>
    <property type="match status" value="1"/>
</dbReference>
<dbReference type="SUPFAM" id="SSF58104">
    <property type="entry name" value="Methyl-accepting chemotaxis protein (MCP) signaling domain"/>
    <property type="match status" value="1"/>
</dbReference>
<dbReference type="InterPro" id="IPR004089">
    <property type="entry name" value="MCPsignal_dom"/>
</dbReference>
<dbReference type="RefSeq" id="WP_285390008.1">
    <property type="nucleotide sequence ID" value="NZ_JASSVS010000003.1"/>
</dbReference>
<feature type="transmembrane region" description="Helical" evidence="8">
    <location>
        <begin position="151"/>
        <end position="173"/>
    </location>
</feature>
<feature type="transmembrane region" description="Helical" evidence="8">
    <location>
        <begin position="44"/>
        <end position="62"/>
    </location>
</feature>
<comment type="similarity">
    <text evidence="6">Belongs to the methyl-accepting chemotaxis (MCP) protein family.</text>
</comment>
<dbReference type="EMBL" id="JASSVS010000003">
    <property type="protein sequence ID" value="MDL0430936.1"/>
    <property type="molecule type" value="Genomic_DNA"/>
</dbReference>
<evidence type="ECO:0000256" key="5">
    <source>
        <dbReference type="ARBA" id="ARBA00023224"/>
    </source>
</evidence>
<evidence type="ECO:0000256" key="6">
    <source>
        <dbReference type="ARBA" id="ARBA00029447"/>
    </source>
</evidence>
<evidence type="ECO:0000256" key="8">
    <source>
        <dbReference type="SAM" id="Phobius"/>
    </source>
</evidence>
<accession>A0ABT7I9V4</accession>
<keyword evidence="2 8" id="KW-0812">Transmembrane</keyword>
<dbReference type="Gene3D" id="1.10.287.950">
    <property type="entry name" value="Methyl-accepting chemotaxis protein"/>
    <property type="match status" value="1"/>
</dbReference>
<keyword evidence="4 8" id="KW-0472">Membrane</keyword>
<evidence type="ECO:0000256" key="2">
    <source>
        <dbReference type="ARBA" id="ARBA00022692"/>
    </source>
</evidence>
<evidence type="ECO:0000256" key="4">
    <source>
        <dbReference type="ARBA" id="ARBA00023136"/>
    </source>
</evidence>
<keyword evidence="11" id="KW-1185">Reference proteome</keyword>
<protein>
    <submittedName>
        <fullName evidence="10">Methyl-accepting chemotaxis protein</fullName>
    </submittedName>
</protein>
<dbReference type="Proteomes" id="UP001227964">
    <property type="component" value="Unassembled WGS sequence"/>
</dbReference>
<gene>
    <name evidence="10" type="ORF">QPM17_07360</name>
</gene>
<dbReference type="PRINTS" id="PR00260">
    <property type="entry name" value="CHEMTRNSDUCR"/>
</dbReference>
<dbReference type="InterPro" id="IPR004090">
    <property type="entry name" value="Chemotax_Me-accpt_rcpt"/>
</dbReference>
<feature type="domain" description="Methyl-accepting transducer" evidence="9">
    <location>
        <begin position="231"/>
        <end position="467"/>
    </location>
</feature>
<evidence type="ECO:0000313" key="10">
    <source>
        <dbReference type="EMBL" id="MDL0430936.1"/>
    </source>
</evidence>
<evidence type="ECO:0000256" key="1">
    <source>
        <dbReference type="ARBA" id="ARBA00004370"/>
    </source>
</evidence>
<evidence type="ECO:0000259" key="9">
    <source>
        <dbReference type="PROSITE" id="PS50111"/>
    </source>
</evidence>
<organism evidence="10 11">
    <name type="scientific">Marinobacter azerbaijanicus</name>
    <dbReference type="NCBI Taxonomy" id="3050455"/>
    <lineage>
        <taxon>Bacteria</taxon>
        <taxon>Pseudomonadati</taxon>
        <taxon>Pseudomonadota</taxon>
        <taxon>Gammaproteobacteria</taxon>
        <taxon>Pseudomonadales</taxon>
        <taxon>Marinobacteraceae</taxon>
        <taxon>Marinobacter</taxon>
    </lineage>
</organism>
<feature type="transmembrane region" description="Helical" evidence="8">
    <location>
        <begin position="122"/>
        <end position="145"/>
    </location>
</feature>
<keyword evidence="5 7" id="KW-0807">Transducer</keyword>
<evidence type="ECO:0000256" key="3">
    <source>
        <dbReference type="ARBA" id="ARBA00022989"/>
    </source>
</evidence>
<dbReference type="PANTHER" id="PTHR32089">
    <property type="entry name" value="METHYL-ACCEPTING CHEMOTAXIS PROTEIN MCPB"/>
    <property type="match status" value="1"/>
</dbReference>
<proteinExistence type="inferred from homology"/>
<keyword evidence="3 8" id="KW-1133">Transmembrane helix</keyword>
<comment type="subcellular location">
    <subcellularLocation>
        <location evidence="1">Membrane</location>
    </subcellularLocation>
</comment>
<dbReference type="SMART" id="SM00283">
    <property type="entry name" value="MA"/>
    <property type="match status" value="1"/>
</dbReference>
<dbReference type="Pfam" id="PF00015">
    <property type="entry name" value="MCPsignal"/>
    <property type="match status" value="1"/>
</dbReference>
<feature type="transmembrane region" description="Helical" evidence="8">
    <location>
        <begin position="93"/>
        <end position="110"/>
    </location>
</feature>
<dbReference type="PROSITE" id="PS50111">
    <property type="entry name" value="CHEMOTAXIS_TRANSDUC_2"/>
    <property type="match status" value="1"/>
</dbReference>
<sequence>MTETIHFAEEERLRTDRQMLFILLAHIPVVALLVPIGFGTHGFAIAASLLAGAAIGLGYWVLRGTRALSVVFAVSLMVFSAIMIQAQMGRIEMHFHIFAAMALLIIYRDWLPVVTAAAVIALHHLAFTGLQISAASIAGTSVTVFDHDASWSVAMVHAAFVVFEAGILVFFAIRMGEERKQAMQIIEVVQAFDVDKDLTGRVENTGNNITAASFNSMMARFEALVATVRDLSCRLSTNARSLKDVSVHSGDIVNDQQQQTDQAATAMNQMAATIQEVAQNAQTASESASHASEASAAGSGNVNDAVKLTESTNSALADSGRMVQELVSKVQSIASVIGSISDISDQTNLLALNAAIEAARAGEHGRGFAVVADEVRNLSRRTQAFTADIRITIDELAGVSEGSLAAIEIGQTRSRETTYAIRKAGEALVTIEKAIREVSEMNQQIAAASEQQAVVSSEINENIQRMAVQNSNVVSEVSKAGTMAGELQSLVDEVNALVGEYRTS</sequence>
<name>A0ABT7I9V4_9GAMM</name>
<reference evidence="10 11" key="1">
    <citation type="submission" date="2023-06" db="EMBL/GenBank/DDBJ databases">
        <title>Marinobacter azerbaijanicus a moderately halophilic, isolated from Urmia Lake in Azerbaijan region of Iran.</title>
        <authorList>
            <person name="Sanchez-Porro C."/>
            <person name="Aghdam E.M."/>
            <person name="Saheb S.M."/>
            <person name="Tarhriz V."/>
            <person name="Kazemi E."/>
            <person name="Ammozegar M.A."/>
            <person name="Ventosa A."/>
            <person name="Hejazi M.S."/>
        </authorList>
    </citation>
    <scope>NUCLEOTIDE SEQUENCE [LARGE SCALE GENOMIC DNA]</scope>
    <source>
        <strain evidence="10 11">TBZ242</strain>
    </source>
</reference>
<feature type="transmembrane region" description="Helical" evidence="8">
    <location>
        <begin position="20"/>
        <end position="38"/>
    </location>
</feature>
<evidence type="ECO:0000313" key="11">
    <source>
        <dbReference type="Proteomes" id="UP001227964"/>
    </source>
</evidence>